<accession>A0A9E7DK64</accession>
<dbReference type="Proteomes" id="UP000831151">
    <property type="component" value="Chromosome"/>
</dbReference>
<keyword evidence="3" id="KW-0378">Hydrolase</keyword>
<keyword evidence="3" id="KW-0326">Glycosidase</keyword>
<keyword evidence="4" id="KW-1185">Reference proteome</keyword>
<dbReference type="EMBL" id="CP096649">
    <property type="protein sequence ID" value="UQK59564.1"/>
    <property type="molecule type" value="Genomic_DNA"/>
</dbReference>
<evidence type="ECO:0000256" key="1">
    <source>
        <dbReference type="SAM" id="SignalP"/>
    </source>
</evidence>
<evidence type="ECO:0000313" key="3">
    <source>
        <dbReference type="EMBL" id="UQK59564.1"/>
    </source>
</evidence>
<evidence type="ECO:0000313" key="4">
    <source>
        <dbReference type="Proteomes" id="UP000831151"/>
    </source>
</evidence>
<sequence>MKKKIFALGMAIMLLASQVNILAKTEVKQVKLRNRSCNVITVTSDNTTAFKVVKPNMKQVGVTNFKNFIASYKPRAAINANYFEAYKGGFYPYGTQMTEGKMINMSGNHASLLVFDKNKFKIVQGFLRYNGFLDGQRENDWINKKANTFEIWNVNGNLTSEKTAYVYNSHRNAPTKFGGGTVIEVVDNKVSKVYKSSENMVLPKNGYIIYYGKEACDDKYINDRFQEGRTVELELVLSKKTNDGFVTETEFDYNGEKISYTKVTEIISAGPLLIENSKSVYETYVKGMEAKMTTGAGARTLIGINKSNQLVMVTTSGTMAQVTGIMQDLGCTDAFNLDGGASSAMYANGKYFRNAGRALNTVFLVQDVKPAK</sequence>
<feature type="signal peptide" evidence="1">
    <location>
        <begin position="1"/>
        <end position="23"/>
    </location>
</feature>
<evidence type="ECO:0000259" key="2">
    <source>
        <dbReference type="Pfam" id="PF09992"/>
    </source>
</evidence>
<dbReference type="Pfam" id="PF09992">
    <property type="entry name" value="NAGPA"/>
    <property type="match status" value="1"/>
</dbReference>
<dbReference type="KEGG" id="fms:M1R53_02655"/>
<dbReference type="AlphaFoldDB" id="A0A9E7DK64"/>
<proteinExistence type="predicted"/>
<keyword evidence="1" id="KW-0732">Signal</keyword>
<name>A0A9E7DK64_9FIRM</name>
<feature type="domain" description="Phosphodiester glycosidase" evidence="2">
    <location>
        <begin position="182"/>
        <end position="365"/>
    </location>
</feature>
<organism evidence="3 4">
    <name type="scientific">Fenollaria massiliensis</name>
    <dbReference type="NCBI Taxonomy" id="938288"/>
    <lineage>
        <taxon>Bacteria</taxon>
        <taxon>Bacillati</taxon>
        <taxon>Bacillota</taxon>
        <taxon>Clostridia</taxon>
        <taxon>Eubacteriales</taxon>
        <taxon>Fenollaria</taxon>
    </lineage>
</organism>
<dbReference type="PANTHER" id="PTHR40446">
    <property type="entry name" value="N-ACETYLGLUCOSAMINE-1-PHOSPHODIESTER ALPHA-N-ACETYLGLUCOSAMINIDASE"/>
    <property type="match status" value="1"/>
</dbReference>
<gene>
    <name evidence="3" type="ORF">M1R53_02655</name>
</gene>
<protein>
    <submittedName>
        <fullName evidence="3">Phosphodiester glycosidase family protein</fullName>
    </submittedName>
</protein>
<dbReference type="PANTHER" id="PTHR40446:SF2">
    <property type="entry name" value="N-ACETYLGLUCOSAMINE-1-PHOSPHODIESTER ALPHA-N-ACETYLGLUCOSAMINIDASE"/>
    <property type="match status" value="1"/>
</dbReference>
<dbReference type="InterPro" id="IPR018711">
    <property type="entry name" value="NAGPA"/>
</dbReference>
<feature type="chain" id="PRO_5038921941" evidence="1">
    <location>
        <begin position="24"/>
        <end position="372"/>
    </location>
</feature>
<dbReference type="GO" id="GO:0016798">
    <property type="term" value="F:hydrolase activity, acting on glycosyl bonds"/>
    <property type="evidence" value="ECO:0007669"/>
    <property type="project" value="UniProtKB-KW"/>
</dbReference>
<reference evidence="3" key="1">
    <citation type="submission" date="2022-04" db="EMBL/GenBank/DDBJ databases">
        <title>Complete genome sequences of Ezakiella coagulans and Fenollaria massiliensis.</title>
        <authorList>
            <person name="France M.T."/>
            <person name="Clifford J."/>
            <person name="Narina S."/>
            <person name="Rutt L."/>
            <person name="Ravel J."/>
        </authorList>
    </citation>
    <scope>NUCLEOTIDE SEQUENCE</scope>
    <source>
        <strain evidence="3">C0061C2</strain>
    </source>
</reference>
<dbReference type="RefSeq" id="WP_249242974.1">
    <property type="nucleotide sequence ID" value="NZ_CP096649.1"/>
</dbReference>